<feature type="region of interest" description="Disordered" evidence="1">
    <location>
        <begin position="1"/>
        <end position="25"/>
    </location>
</feature>
<reference evidence="2" key="2">
    <citation type="journal article" date="2015" name="Fish Shellfish Immunol.">
        <title>Early steps in the European eel (Anguilla anguilla)-Vibrio vulnificus interaction in the gills: Role of the RtxA13 toxin.</title>
        <authorList>
            <person name="Callol A."/>
            <person name="Pajuelo D."/>
            <person name="Ebbesson L."/>
            <person name="Teles M."/>
            <person name="MacKenzie S."/>
            <person name="Amaro C."/>
        </authorList>
    </citation>
    <scope>NUCLEOTIDE SEQUENCE</scope>
</reference>
<feature type="compositionally biased region" description="Polar residues" evidence="1">
    <location>
        <begin position="1"/>
        <end position="12"/>
    </location>
</feature>
<evidence type="ECO:0000256" key="1">
    <source>
        <dbReference type="SAM" id="MobiDB-lite"/>
    </source>
</evidence>
<accession>A0A0E9RH75</accession>
<dbReference type="AlphaFoldDB" id="A0A0E9RH75"/>
<evidence type="ECO:0000313" key="2">
    <source>
        <dbReference type="EMBL" id="JAH27785.1"/>
    </source>
</evidence>
<dbReference type="EMBL" id="GBXM01080792">
    <property type="protein sequence ID" value="JAH27785.1"/>
    <property type="molecule type" value="Transcribed_RNA"/>
</dbReference>
<sequence length="54" mass="5778">MIGSNQRVSDGTQLPPPMSVFMKGPSPMTTDDLILTCALLQLKACQLSHETGNC</sequence>
<protein>
    <submittedName>
        <fullName evidence="2">Uncharacterized protein</fullName>
    </submittedName>
</protein>
<organism evidence="2">
    <name type="scientific">Anguilla anguilla</name>
    <name type="common">European freshwater eel</name>
    <name type="synonym">Muraena anguilla</name>
    <dbReference type="NCBI Taxonomy" id="7936"/>
    <lineage>
        <taxon>Eukaryota</taxon>
        <taxon>Metazoa</taxon>
        <taxon>Chordata</taxon>
        <taxon>Craniata</taxon>
        <taxon>Vertebrata</taxon>
        <taxon>Euteleostomi</taxon>
        <taxon>Actinopterygii</taxon>
        <taxon>Neopterygii</taxon>
        <taxon>Teleostei</taxon>
        <taxon>Anguilliformes</taxon>
        <taxon>Anguillidae</taxon>
        <taxon>Anguilla</taxon>
    </lineage>
</organism>
<reference evidence="2" key="1">
    <citation type="submission" date="2014-11" db="EMBL/GenBank/DDBJ databases">
        <authorList>
            <person name="Amaro Gonzalez C."/>
        </authorList>
    </citation>
    <scope>NUCLEOTIDE SEQUENCE</scope>
</reference>
<name>A0A0E9RH75_ANGAN</name>
<proteinExistence type="predicted"/>